<dbReference type="InterPro" id="IPR011604">
    <property type="entry name" value="PDDEXK-like_dom_sf"/>
</dbReference>
<keyword evidence="5 13" id="KW-0540">Nuclease</keyword>
<dbReference type="EC" id="3.1.12.1" evidence="3 13"/>
<organism evidence="15 16">
    <name type="scientific">Orenia metallireducens</name>
    <dbReference type="NCBI Taxonomy" id="1413210"/>
    <lineage>
        <taxon>Bacteria</taxon>
        <taxon>Bacillati</taxon>
        <taxon>Bacillota</taxon>
        <taxon>Clostridia</taxon>
        <taxon>Halanaerobiales</taxon>
        <taxon>Halobacteroidaceae</taxon>
        <taxon>Orenia</taxon>
    </lineage>
</organism>
<keyword evidence="10 13" id="KW-0411">Iron-sulfur</keyword>
<dbReference type="Pfam" id="PF01930">
    <property type="entry name" value="Cas_Cas4"/>
    <property type="match status" value="1"/>
</dbReference>
<comment type="similarity">
    <text evidence="2 13">Belongs to the CRISPR-associated exonuclease Cas4 family.</text>
</comment>
<dbReference type="NCBIfam" id="TIGR00372">
    <property type="entry name" value="cas4"/>
    <property type="match status" value="1"/>
</dbReference>
<evidence type="ECO:0000259" key="14">
    <source>
        <dbReference type="Pfam" id="PF01930"/>
    </source>
</evidence>
<dbReference type="InterPro" id="IPR051827">
    <property type="entry name" value="Cas4_exonuclease"/>
</dbReference>
<dbReference type="GO" id="GO:0004527">
    <property type="term" value="F:exonuclease activity"/>
    <property type="evidence" value="ECO:0007669"/>
    <property type="project" value="UniProtKB-KW"/>
</dbReference>
<dbReference type="Proteomes" id="UP000219573">
    <property type="component" value="Unassembled WGS sequence"/>
</dbReference>
<evidence type="ECO:0000256" key="10">
    <source>
        <dbReference type="ARBA" id="ARBA00023014"/>
    </source>
</evidence>
<evidence type="ECO:0000256" key="7">
    <source>
        <dbReference type="ARBA" id="ARBA00022801"/>
    </source>
</evidence>
<keyword evidence="6 13" id="KW-0479">Metal-binding</keyword>
<comment type="cofactor">
    <cofactor evidence="13">
        <name>iron-sulfur cluster</name>
        <dbReference type="ChEBI" id="CHEBI:30408"/>
    </cofactor>
</comment>
<dbReference type="EMBL" id="OBDZ01000028">
    <property type="protein sequence ID" value="SNY41132.1"/>
    <property type="molecule type" value="Genomic_DNA"/>
</dbReference>
<evidence type="ECO:0000256" key="4">
    <source>
        <dbReference type="ARBA" id="ARBA00020049"/>
    </source>
</evidence>
<evidence type="ECO:0000256" key="13">
    <source>
        <dbReference type="RuleBase" id="RU365022"/>
    </source>
</evidence>
<dbReference type="PANTHER" id="PTHR36531:SF6">
    <property type="entry name" value="DNA REPLICATION ATP-DEPENDENT HELICASE_NUCLEASE DNA2"/>
    <property type="match status" value="1"/>
</dbReference>
<accession>A0A285HZH8</accession>
<reference evidence="16" key="1">
    <citation type="submission" date="2017-09" db="EMBL/GenBank/DDBJ databases">
        <authorList>
            <person name="Varghese N."/>
            <person name="Submissions S."/>
        </authorList>
    </citation>
    <scope>NUCLEOTIDE SEQUENCE [LARGE SCALE GENOMIC DNA]</scope>
    <source>
        <strain evidence="16">MSL47</strain>
    </source>
</reference>
<dbReference type="Gene3D" id="3.90.320.10">
    <property type="match status" value="1"/>
</dbReference>
<sequence>MEEKIYVPLSAINAYNYCPYRVYLEYVRCEWQDNAHTIEGVLRHERAHSGNERYDKDKKQSTQIYVKSDKYRLVGKIDIVEEKLGKIYPVEYKKGRAGKWINDHLQLCAEALCLEEQLDIRIDKGYLWYFGSRSREEVEFDSKLRKETIDASREILKIMKGKMIPESKYSNRCRACSMSGICLPKEVEILGQLKPKI</sequence>
<dbReference type="InterPro" id="IPR013343">
    <property type="entry name" value="CRISPR-assoc_prot_Cas4"/>
</dbReference>
<protein>
    <recommendedName>
        <fullName evidence="4 13">CRISPR-associated exonuclease Cas4</fullName>
        <ecNumber evidence="3 13">3.1.12.1</ecNumber>
    </recommendedName>
</protein>
<dbReference type="InterPro" id="IPR022765">
    <property type="entry name" value="Dna2/Cas4_DUF83"/>
</dbReference>
<evidence type="ECO:0000256" key="5">
    <source>
        <dbReference type="ARBA" id="ARBA00022722"/>
    </source>
</evidence>
<keyword evidence="7 13" id="KW-0378">Hydrolase</keyword>
<evidence type="ECO:0000256" key="2">
    <source>
        <dbReference type="ARBA" id="ARBA00009189"/>
    </source>
</evidence>
<dbReference type="GO" id="GO:0046872">
    <property type="term" value="F:metal ion binding"/>
    <property type="evidence" value="ECO:0007669"/>
    <property type="project" value="UniProtKB-KW"/>
</dbReference>
<comment type="function">
    <text evidence="13">CRISPR (clustered regularly interspaced short palindromic repeat) is an adaptive immune system that provides protection against mobile genetic elements (viruses, transposable elements and conjugative plasmids). CRISPR clusters contain sequences complementary to antecedent mobile elements and target invading nucleic acids. CRISPR clusters are transcribed and processed into CRISPR RNA (crRNA).</text>
</comment>
<keyword evidence="16" id="KW-1185">Reference proteome</keyword>
<evidence type="ECO:0000256" key="9">
    <source>
        <dbReference type="ARBA" id="ARBA00023004"/>
    </source>
</evidence>
<comment type="cofactor">
    <cofactor evidence="1">
        <name>[4Fe-4S] cluster</name>
        <dbReference type="ChEBI" id="CHEBI:49883"/>
    </cofactor>
</comment>
<dbReference type="GO" id="GO:0051607">
    <property type="term" value="P:defense response to virus"/>
    <property type="evidence" value="ECO:0007669"/>
    <property type="project" value="UniProtKB-KW"/>
</dbReference>
<dbReference type="AlphaFoldDB" id="A0A285HZH8"/>
<name>A0A285HZH8_9FIRM</name>
<evidence type="ECO:0000256" key="8">
    <source>
        <dbReference type="ARBA" id="ARBA00022839"/>
    </source>
</evidence>
<dbReference type="RefSeq" id="WP_097019020.1">
    <property type="nucleotide sequence ID" value="NZ_OBDZ01000028.1"/>
</dbReference>
<keyword evidence="9 13" id="KW-0408">Iron</keyword>
<evidence type="ECO:0000256" key="12">
    <source>
        <dbReference type="ARBA" id="ARBA00023211"/>
    </source>
</evidence>
<proteinExistence type="inferred from homology"/>
<dbReference type="PANTHER" id="PTHR36531">
    <property type="entry name" value="CRISPR-ASSOCIATED EXONUCLEASE CAS4"/>
    <property type="match status" value="1"/>
</dbReference>
<evidence type="ECO:0000256" key="11">
    <source>
        <dbReference type="ARBA" id="ARBA00023118"/>
    </source>
</evidence>
<keyword evidence="8 13" id="KW-0269">Exonuclease</keyword>
<feature type="domain" description="DUF83" evidence="14">
    <location>
        <begin position="10"/>
        <end position="183"/>
    </location>
</feature>
<evidence type="ECO:0000256" key="3">
    <source>
        <dbReference type="ARBA" id="ARBA00012768"/>
    </source>
</evidence>
<comment type="cofactor">
    <cofactor evidence="13">
        <name>Mg(2+)</name>
        <dbReference type="ChEBI" id="CHEBI:18420"/>
    </cofactor>
    <cofactor evidence="13">
        <name>Mn(2+)</name>
        <dbReference type="ChEBI" id="CHEBI:29035"/>
    </cofactor>
    <text evidence="13">Mg(2+) or Mn(2+) required for ssDNA cleavage activity.</text>
</comment>
<keyword evidence="11 13" id="KW-0051">Antiviral defense</keyword>
<evidence type="ECO:0000313" key="15">
    <source>
        <dbReference type="EMBL" id="SNY41132.1"/>
    </source>
</evidence>
<evidence type="ECO:0000256" key="1">
    <source>
        <dbReference type="ARBA" id="ARBA00001966"/>
    </source>
</evidence>
<evidence type="ECO:0000313" key="16">
    <source>
        <dbReference type="Proteomes" id="UP000219573"/>
    </source>
</evidence>
<evidence type="ECO:0000256" key="6">
    <source>
        <dbReference type="ARBA" id="ARBA00022723"/>
    </source>
</evidence>
<dbReference type="GO" id="GO:0051536">
    <property type="term" value="F:iron-sulfur cluster binding"/>
    <property type="evidence" value="ECO:0007669"/>
    <property type="project" value="UniProtKB-KW"/>
</dbReference>
<keyword evidence="12 13" id="KW-0464">Manganese</keyword>
<gene>
    <name evidence="15" type="ORF">SAMN06265827_1288</name>
</gene>